<dbReference type="InterPro" id="IPR000847">
    <property type="entry name" value="LysR_HTH_N"/>
</dbReference>
<evidence type="ECO:0000256" key="4">
    <source>
        <dbReference type="ARBA" id="ARBA00023163"/>
    </source>
</evidence>
<evidence type="ECO:0000256" key="1">
    <source>
        <dbReference type="ARBA" id="ARBA00009437"/>
    </source>
</evidence>
<reference evidence="7 8" key="1">
    <citation type="submission" date="2018-08" db="EMBL/GenBank/DDBJ databases">
        <title>Actinomadura spongicola sp. nov., isolated from marine sponge Leucetta chagosensis.</title>
        <authorList>
            <person name="Li L."/>
            <person name="Lin H.W."/>
        </authorList>
    </citation>
    <scope>NUCLEOTIDE SEQUENCE [LARGE SCALE GENOMIC DNA]</scope>
    <source>
        <strain evidence="7 8">LHW52907</strain>
    </source>
</reference>
<dbReference type="InterPro" id="IPR005119">
    <property type="entry name" value="LysR_subst-bd"/>
</dbReference>
<evidence type="ECO:0000256" key="3">
    <source>
        <dbReference type="ARBA" id="ARBA00023125"/>
    </source>
</evidence>
<gene>
    <name evidence="7" type="ORF">D0T12_32515</name>
</gene>
<dbReference type="GO" id="GO:0005829">
    <property type="term" value="C:cytosol"/>
    <property type="evidence" value="ECO:0007669"/>
    <property type="project" value="TreeGrafter"/>
</dbReference>
<dbReference type="FunFam" id="1.10.10.10:FF:000001">
    <property type="entry name" value="LysR family transcriptional regulator"/>
    <property type="match status" value="1"/>
</dbReference>
<keyword evidence="2" id="KW-0805">Transcription regulation</keyword>
<dbReference type="Gene3D" id="3.40.190.290">
    <property type="match status" value="1"/>
</dbReference>
<dbReference type="PROSITE" id="PS50931">
    <property type="entry name" value="HTH_LYSR"/>
    <property type="match status" value="1"/>
</dbReference>
<dbReference type="CDD" id="cd08436">
    <property type="entry name" value="PBP2_LTTR_like_3"/>
    <property type="match status" value="1"/>
</dbReference>
<dbReference type="SUPFAM" id="SSF53850">
    <property type="entry name" value="Periplasmic binding protein-like II"/>
    <property type="match status" value="1"/>
</dbReference>
<evidence type="ECO:0000259" key="6">
    <source>
        <dbReference type="PROSITE" id="PS50931"/>
    </source>
</evidence>
<evidence type="ECO:0000256" key="5">
    <source>
        <dbReference type="SAM" id="MobiDB-lite"/>
    </source>
</evidence>
<dbReference type="EMBL" id="QVNQ01000014">
    <property type="protein sequence ID" value="RFS81360.1"/>
    <property type="molecule type" value="Genomic_DNA"/>
</dbReference>
<dbReference type="AlphaFoldDB" id="A0A372G7K0"/>
<dbReference type="Pfam" id="PF00126">
    <property type="entry name" value="HTH_1"/>
    <property type="match status" value="1"/>
</dbReference>
<accession>A0A372G7K0</accession>
<evidence type="ECO:0000256" key="2">
    <source>
        <dbReference type="ARBA" id="ARBA00023015"/>
    </source>
</evidence>
<dbReference type="OrthoDB" id="3181812at2"/>
<keyword evidence="4" id="KW-0804">Transcription</keyword>
<name>A0A372G7K0_9ACTN</name>
<feature type="domain" description="HTH lysR-type" evidence="6">
    <location>
        <begin position="1"/>
        <end position="58"/>
    </location>
</feature>
<evidence type="ECO:0000313" key="8">
    <source>
        <dbReference type="Proteomes" id="UP000262882"/>
    </source>
</evidence>
<feature type="region of interest" description="Disordered" evidence="5">
    <location>
        <begin position="277"/>
        <end position="301"/>
    </location>
</feature>
<dbReference type="InterPro" id="IPR036388">
    <property type="entry name" value="WH-like_DNA-bd_sf"/>
</dbReference>
<dbReference type="Pfam" id="PF03466">
    <property type="entry name" value="LysR_substrate"/>
    <property type="match status" value="1"/>
</dbReference>
<dbReference type="SUPFAM" id="SSF46785">
    <property type="entry name" value="Winged helix' DNA-binding domain"/>
    <property type="match status" value="1"/>
</dbReference>
<protein>
    <submittedName>
        <fullName evidence="7">LysR family transcriptional regulator</fullName>
    </submittedName>
</protein>
<keyword evidence="3" id="KW-0238">DNA-binding</keyword>
<proteinExistence type="inferred from homology"/>
<dbReference type="Gene3D" id="1.10.10.10">
    <property type="entry name" value="Winged helix-like DNA-binding domain superfamily/Winged helix DNA-binding domain"/>
    <property type="match status" value="1"/>
</dbReference>
<organism evidence="7 8">
    <name type="scientific">Actinomadura spongiicola</name>
    <dbReference type="NCBI Taxonomy" id="2303421"/>
    <lineage>
        <taxon>Bacteria</taxon>
        <taxon>Bacillati</taxon>
        <taxon>Actinomycetota</taxon>
        <taxon>Actinomycetes</taxon>
        <taxon>Streptosporangiales</taxon>
        <taxon>Thermomonosporaceae</taxon>
        <taxon>Actinomadura</taxon>
    </lineage>
</organism>
<dbReference type="PRINTS" id="PR00039">
    <property type="entry name" value="HTHLYSR"/>
</dbReference>
<dbReference type="PANTHER" id="PTHR30419">
    <property type="entry name" value="HTH-TYPE TRANSCRIPTIONAL REGULATOR YBHD"/>
    <property type="match status" value="1"/>
</dbReference>
<comment type="similarity">
    <text evidence="1">Belongs to the LysR transcriptional regulatory family.</text>
</comment>
<dbReference type="InterPro" id="IPR036390">
    <property type="entry name" value="WH_DNA-bd_sf"/>
</dbReference>
<comment type="caution">
    <text evidence="7">The sequence shown here is derived from an EMBL/GenBank/DDBJ whole genome shotgun (WGS) entry which is preliminary data.</text>
</comment>
<dbReference type="RefSeq" id="WP_117404628.1">
    <property type="nucleotide sequence ID" value="NZ_QVNQ01000014.1"/>
</dbReference>
<sequence>MELRQLEYFVAVTEEAGFTKAAARLHVAQPGVSAQIRQLERELGQPLFDRSGRTVRLTDAGKAVLPYARAALAAVEGARLAVDELTGLLRGRVTLGTIDWIRSLDLPGMLAAFHRDHPNVEITVTQDKTATLTDGLRDGRVDLAFLSLGAEPPDGIATRVVIEQNLYAAVGRDHPLARRSTVTLRALADEDLICLPKGTGLRAVLDDACADAGLRPRIAFEAGEPPVLAQLAAHGLGVAVLPESAARDRPDDLHPMPIVRPRLSGRIALAWRTEGPRSPAARALIGRARERLPAPPRPSGG</sequence>
<keyword evidence="8" id="KW-1185">Reference proteome</keyword>
<dbReference type="GO" id="GO:0003677">
    <property type="term" value="F:DNA binding"/>
    <property type="evidence" value="ECO:0007669"/>
    <property type="project" value="UniProtKB-KW"/>
</dbReference>
<evidence type="ECO:0000313" key="7">
    <source>
        <dbReference type="EMBL" id="RFS81360.1"/>
    </source>
</evidence>
<dbReference type="Proteomes" id="UP000262882">
    <property type="component" value="Unassembled WGS sequence"/>
</dbReference>
<dbReference type="InterPro" id="IPR050950">
    <property type="entry name" value="HTH-type_LysR_regulators"/>
</dbReference>
<dbReference type="GO" id="GO:0003700">
    <property type="term" value="F:DNA-binding transcription factor activity"/>
    <property type="evidence" value="ECO:0007669"/>
    <property type="project" value="InterPro"/>
</dbReference>